<dbReference type="InterPro" id="IPR015943">
    <property type="entry name" value="WD40/YVTN_repeat-like_dom_sf"/>
</dbReference>
<protein>
    <recommendedName>
        <fullName evidence="7">WD40 repeat domain-containing protein</fullName>
    </recommendedName>
</protein>
<accession>A0ABU9UBZ6</accession>
<dbReference type="Proteomes" id="UP001466331">
    <property type="component" value="Unassembled WGS sequence"/>
</dbReference>
<evidence type="ECO:0008006" key="7">
    <source>
        <dbReference type="Google" id="ProtNLM"/>
    </source>
</evidence>
<dbReference type="Gene3D" id="2.130.10.10">
    <property type="entry name" value="YVTN repeat-like/Quinoprotein amine dehydrogenase"/>
    <property type="match status" value="2"/>
</dbReference>
<comment type="caution">
    <text evidence="5">The sequence shown here is derived from an EMBL/GenBank/DDBJ whole genome shotgun (WGS) entry which is preliminary data.</text>
</comment>
<dbReference type="PANTHER" id="PTHR22847">
    <property type="entry name" value="WD40 REPEAT PROTEIN"/>
    <property type="match status" value="1"/>
</dbReference>
<gene>
    <name evidence="5" type="ORF">WKV44_06505</name>
</gene>
<dbReference type="PROSITE" id="PS50082">
    <property type="entry name" value="WD_REPEATS_2"/>
    <property type="match status" value="1"/>
</dbReference>
<evidence type="ECO:0000313" key="5">
    <source>
        <dbReference type="EMBL" id="MEM5948188.1"/>
    </source>
</evidence>
<keyword evidence="2" id="KW-0677">Repeat</keyword>
<dbReference type="SUPFAM" id="SSF50998">
    <property type="entry name" value="Quinoprotein alcohol dehydrogenase-like"/>
    <property type="match status" value="1"/>
</dbReference>
<dbReference type="EMBL" id="JBCHKQ010000002">
    <property type="protein sequence ID" value="MEM5948188.1"/>
    <property type="molecule type" value="Genomic_DNA"/>
</dbReference>
<dbReference type="SUPFAM" id="SSF82171">
    <property type="entry name" value="DPP6 N-terminal domain-like"/>
    <property type="match status" value="1"/>
</dbReference>
<evidence type="ECO:0000256" key="1">
    <source>
        <dbReference type="ARBA" id="ARBA00022574"/>
    </source>
</evidence>
<reference evidence="5 6" key="1">
    <citation type="submission" date="2024-03" db="EMBL/GenBank/DDBJ databases">
        <title>Ignisphaera cupida sp. nov., a hyperthermophilic hydrolytic archaeon from a hot spring of Kamchatka, and proposal of Ignisphaeraceae fam. nov.</title>
        <authorList>
            <person name="Podosokorskaya O.A."/>
            <person name="Elcheninov A.G."/>
            <person name="Maltseva A.I."/>
            <person name="Zayulina K.S."/>
            <person name="Novikov A."/>
            <person name="Merkel A.Y."/>
        </authorList>
    </citation>
    <scope>NUCLEOTIDE SEQUENCE [LARGE SCALE GENOMIC DNA]</scope>
    <source>
        <strain evidence="5 6">38H-sp</strain>
    </source>
</reference>
<name>A0ABU9UBZ6_9SPIR</name>
<dbReference type="InterPro" id="IPR018391">
    <property type="entry name" value="PQQ_b-propeller_rpt"/>
</dbReference>
<proteinExistence type="predicted"/>
<evidence type="ECO:0000256" key="4">
    <source>
        <dbReference type="SAM" id="SignalP"/>
    </source>
</evidence>
<evidence type="ECO:0000256" key="2">
    <source>
        <dbReference type="ARBA" id="ARBA00022737"/>
    </source>
</evidence>
<dbReference type="PANTHER" id="PTHR22847:SF637">
    <property type="entry name" value="WD REPEAT DOMAIN 5B"/>
    <property type="match status" value="1"/>
</dbReference>
<keyword evidence="4" id="KW-0732">Signal</keyword>
<keyword evidence="1 3" id="KW-0853">WD repeat</keyword>
<evidence type="ECO:0000313" key="6">
    <source>
        <dbReference type="Proteomes" id="UP001466331"/>
    </source>
</evidence>
<dbReference type="RefSeq" id="WP_420069634.1">
    <property type="nucleotide sequence ID" value="NZ_JBCHKQ010000002.1"/>
</dbReference>
<feature type="chain" id="PRO_5047103584" description="WD40 repeat domain-containing protein" evidence="4">
    <location>
        <begin position="20"/>
        <end position="661"/>
    </location>
</feature>
<dbReference type="InterPro" id="IPR011047">
    <property type="entry name" value="Quinoprotein_ADH-like_sf"/>
</dbReference>
<organism evidence="5 6">
    <name type="scientific">Rarispira pelagica</name>
    <dbReference type="NCBI Taxonomy" id="3141764"/>
    <lineage>
        <taxon>Bacteria</taxon>
        <taxon>Pseudomonadati</taxon>
        <taxon>Spirochaetota</taxon>
        <taxon>Spirochaetia</taxon>
        <taxon>Winmispirales</taxon>
        <taxon>Winmispiraceae</taxon>
        <taxon>Rarispira</taxon>
    </lineage>
</organism>
<dbReference type="SMART" id="SM00320">
    <property type="entry name" value="WD40"/>
    <property type="match status" value="3"/>
</dbReference>
<feature type="signal peptide" evidence="4">
    <location>
        <begin position="1"/>
        <end position="19"/>
    </location>
</feature>
<dbReference type="InterPro" id="IPR001680">
    <property type="entry name" value="WD40_rpt"/>
</dbReference>
<feature type="repeat" description="WD" evidence="3">
    <location>
        <begin position="27"/>
        <end position="68"/>
    </location>
</feature>
<sequence>MRKCCLLTVFFISQMFLYAFNSSIIIQTGHTGVINNIIESSDGKYIITSGVDSKIKIFSREENKIIQEILIYDSTIEYIAVNPVKTQIAVIVRRGEDYYLEIYDWLIAQKLKSIKISDRPLFIDYSPKGTYIFLSVPKWNSLRIYNTSGSLVNFNAGFGIINYMFFSKTEQTLVTYQSSSQELIYWDMKNKSKKASVRTRVKLDKPVLYSQRIMIGKANKTIYAIDLYTGEIIDSIAIDAKNILVTNNTIVVTENSSFASIILYTIEENKLKQQKKIDASSFLSDISSITCDANGYIIAGTSKGTIKMLSTKSGQQKTVLSSSMTTIKQISFSESNAFCSTSEFTLQWEASIFSDRPSDNLVEAKKIPINFTNAGIEPIEGSEKILMWSTGYPFPPRLLVYNAKENKIEKEISNLTAYVQKILITDESIVILEKDSVIRILDKTDMTEKLRIPAKGINDIASIKEHIIYAARTKTSDPPYSLIKIDTLFGETVPIETNDEIIYKILTDKIKNKIYFLNISSNPSTSVKSASINSDNGNIYSIRTLYNIAQIDSNADIIIDKDTGYIYTTVGFSSPVKIGQSEKKTFEATGHIPRKLSTFKNILYSINSDGSISMWDTITGKHIYDVYIFADGNWIIEGRNGELIPSSQEVIKERIYQLAKG</sequence>
<evidence type="ECO:0000256" key="3">
    <source>
        <dbReference type="PROSITE-ProRule" id="PRU00221"/>
    </source>
</evidence>
<dbReference type="SMART" id="SM00564">
    <property type="entry name" value="PQQ"/>
    <property type="match status" value="2"/>
</dbReference>
<keyword evidence="6" id="KW-1185">Reference proteome</keyword>